<dbReference type="PROSITE" id="PS00076">
    <property type="entry name" value="PYRIDINE_REDOX_1"/>
    <property type="match status" value="1"/>
</dbReference>
<evidence type="ECO:0000256" key="7">
    <source>
        <dbReference type="ARBA" id="ARBA00023284"/>
    </source>
</evidence>
<feature type="binding site" evidence="9">
    <location>
        <position position="202"/>
    </location>
    <ligand>
        <name>NAD(+)</name>
        <dbReference type="ChEBI" id="CHEBI:57540"/>
    </ligand>
</feature>
<dbReference type="EMBL" id="CP017812">
    <property type="protein sequence ID" value="AOZ73338.1"/>
    <property type="molecule type" value="Genomic_DNA"/>
</dbReference>
<gene>
    <name evidence="14" type="ORF">BK816_08685</name>
</gene>
<keyword evidence="15" id="KW-1185">Reference proteome</keyword>
<dbReference type="InterPro" id="IPR036188">
    <property type="entry name" value="FAD/NAD-bd_sf"/>
</dbReference>
<evidence type="ECO:0000259" key="12">
    <source>
        <dbReference type="Pfam" id="PF02852"/>
    </source>
</evidence>
<evidence type="ECO:0000256" key="4">
    <source>
        <dbReference type="ARBA" id="ARBA00022857"/>
    </source>
</evidence>
<name>A0A1D9MM69_9ACTO</name>
<keyword evidence="7 11" id="KW-0676">Redox-active center</keyword>
<evidence type="ECO:0000256" key="11">
    <source>
        <dbReference type="RuleBase" id="RU003691"/>
    </source>
</evidence>
<evidence type="ECO:0000256" key="5">
    <source>
        <dbReference type="ARBA" id="ARBA00023002"/>
    </source>
</evidence>
<feature type="binding site" evidence="9">
    <location>
        <position position="52"/>
    </location>
    <ligand>
        <name>FAD</name>
        <dbReference type="ChEBI" id="CHEBI:57692"/>
    </ligand>
</feature>
<evidence type="ECO:0000313" key="14">
    <source>
        <dbReference type="EMBL" id="AOZ73338.1"/>
    </source>
</evidence>
<evidence type="ECO:0000256" key="3">
    <source>
        <dbReference type="ARBA" id="ARBA00022827"/>
    </source>
</evidence>
<dbReference type="InterPro" id="IPR023753">
    <property type="entry name" value="FAD/NAD-binding_dom"/>
</dbReference>
<dbReference type="PANTHER" id="PTHR43014:SF4">
    <property type="entry name" value="PYRIDINE NUCLEOTIDE-DISULFIDE OXIDOREDUCTASE RCLA-RELATED"/>
    <property type="match status" value="1"/>
</dbReference>
<organism evidence="14 15">
    <name type="scientific">Boudabousia tangfeifanii</name>
    <dbReference type="NCBI Taxonomy" id="1912795"/>
    <lineage>
        <taxon>Bacteria</taxon>
        <taxon>Bacillati</taxon>
        <taxon>Actinomycetota</taxon>
        <taxon>Actinomycetes</taxon>
        <taxon>Actinomycetales</taxon>
        <taxon>Actinomycetaceae</taxon>
        <taxon>Boudabousia</taxon>
    </lineage>
</organism>
<keyword evidence="9" id="KW-0547">Nucleotide-binding</keyword>
<feature type="binding site" evidence="9">
    <location>
        <position position="310"/>
    </location>
    <ligand>
        <name>FAD</name>
        <dbReference type="ChEBI" id="CHEBI:57692"/>
    </ligand>
</feature>
<reference evidence="14 15" key="1">
    <citation type="submission" date="2016-10" db="EMBL/GenBank/DDBJ databases">
        <title>Actinomyces aegypiusis sp. nov., isolated from the Aegypius monachus in Qinghai Tibet Plateau China.</title>
        <authorList>
            <person name="Wang Y."/>
        </authorList>
    </citation>
    <scope>NUCLEOTIDE SEQUENCE [LARGE SCALE GENOMIC DNA]</scope>
    <source>
        <strain evidence="14 15">VUL4_3</strain>
    </source>
</reference>
<dbReference type="GO" id="GO:0016668">
    <property type="term" value="F:oxidoreductase activity, acting on a sulfur group of donors, NAD(P) as acceptor"/>
    <property type="evidence" value="ECO:0007669"/>
    <property type="project" value="InterPro"/>
</dbReference>
<dbReference type="InterPro" id="IPR004099">
    <property type="entry name" value="Pyr_nucl-diS_OxRdtase_dimer"/>
</dbReference>
<dbReference type="RefSeq" id="WP_071164801.1">
    <property type="nucleotide sequence ID" value="NZ_CP017812.1"/>
</dbReference>
<keyword evidence="2 11" id="KW-0285">Flavoprotein</keyword>
<dbReference type="STRING" id="1912795.BK816_08685"/>
<keyword evidence="4" id="KW-0521">NADP</keyword>
<feature type="disulfide bond" description="Redox-active" evidence="10">
    <location>
        <begin position="43"/>
        <end position="48"/>
    </location>
</feature>
<feature type="binding site" evidence="9">
    <location>
        <position position="269"/>
    </location>
    <ligand>
        <name>NAD(+)</name>
        <dbReference type="ChEBI" id="CHEBI:57540"/>
    </ligand>
</feature>
<dbReference type="SUPFAM" id="SSF51905">
    <property type="entry name" value="FAD/NAD(P)-binding domain"/>
    <property type="match status" value="1"/>
</dbReference>
<keyword evidence="9" id="KW-0520">NAD</keyword>
<dbReference type="PRINTS" id="PR00411">
    <property type="entry name" value="PNDRDTASEI"/>
</dbReference>
<evidence type="ECO:0000256" key="6">
    <source>
        <dbReference type="ARBA" id="ARBA00023157"/>
    </source>
</evidence>
<dbReference type="PANTHER" id="PTHR43014">
    <property type="entry name" value="MERCURIC REDUCTASE"/>
    <property type="match status" value="1"/>
</dbReference>
<evidence type="ECO:0000259" key="13">
    <source>
        <dbReference type="Pfam" id="PF07992"/>
    </source>
</evidence>
<sequence>MEKFDLIVIGFGKAGKTLAGAYANAGHKVAMVERSDQMYGGTCINIGCVPTKALVHRAETFAAASDNLSAEVDGAKQFAAATTFRGKLTDKMRAANLNMLESNPQVTVITGLAKFTGPKTVEVSAGNETLELSAENIVINTGAVSSLVPIPGLKEAKRVITSTEAQMLETRPAKLAVIGGGPIGAEFASLFATFGTEVLLLEAAPKLFGRSDDDVAEAAVEVLQSSGVKAFAGVKITEVTEDDDQITVHYENDGQAETFTADYVLAATGRRPAIDDLNLEAAGIETTERGAVKVDDHLRTNVDGVWAVGDVNGGPQFTYISLDDFRIVLDQLTGEGQRSTADRKAVPNTIYLSVPLASVGMTEKEAREAGKNIKVGTKPTAAVATMPWAKIVQQPVGLLKFVIDADSDQILGAQLLMPNSHEVINLVALAMRYEITATQLAAEIYTHPSATEGIAEVISAAK</sequence>
<dbReference type="Gene3D" id="3.50.50.60">
    <property type="entry name" value="FAD/NAD(P)-binding domain"/>
    <property type="match status" value="2"/>
</dbReference>
<dbReference type="InterPro" id="IPR001100">
    <property type="entry name" value="Pyr_nuc-diS_OxRdtase"/>
</dbReference>
<evidence type="ECO:0000256" key="9">
    <source>
        <dbReference type="PIRSR" id="PIRSR000350-3"/>
    </source>
</evidence>
<evidence type="ECO:0000256" key="10">
    <source>
        <dbReference type="PIRSR" id="PIRSR000350-4"/>
    </source>
</evidence>
<feature type="binding site" evidence="9">
    <location>
        <begin position="179"/>
        <end position="186"/>
    </location>
    <ligand>
        <name>NAD(+)</name>
        <dbReference type="ChEBI" id="CHEBI:57540"/>
    </ligand>
</feature>
<dbReference type="GO" id="GO:0003955">
    <property type="term" value="F:NAD(P)H dehydrogenase (quinone) activity"/>
    <property type="evidence" value="ECO:0007669"/>
    <property type="project" value="TreeGrafter"/>
</dbReference>
<dbReference type="SUPFAM" id="SSF55424">
    <property type="entry name" value="FAD/NAD-linked reductases, dimerisation (C-terminal) domain"/>
    <property type="match status" value="1"/>
</dbReference>
<dbReference type="AlphaFoldDB" id="A0A1D9MM69"/>
<dbReference type="KEGG" id="avu:BK816_08685"/>
<evidence type="ECO:0000256" key="1">
    <source>
        <dbReference type="ARBA" id="ARBA00007532"/>
    </source>
</evidence>
<dbReference type="PRINTS" id="PR00368">
    <property type="entry name" value="FADPNR"/>
</dbReference>
<dbReference type="GO" id="GO:0050660">
    <property type="term" value="F:flavin adenine dinucleotide binding"/>
    <property type="evidence" value="ECO:0007669"/>
    <property type="project" value="TreeGrafter"/>
</dbReference>
<dbReference type="Proteomes" id="UP000176288">
    <property type="component" value="Chromosome"/>
</dbReference>
<accession>A0A1D9MM69</accession>
<keyword evidence="6" id="KW-1015">Disulfide bond</keyword>
<proteinExistence type="inferred from homology"/>
<evidence type="ECO:0000313" key="15">
    <source>
        <dbReference type="Proteomes" id="UP000176288"/>
    </source>
</evidence>
<dbReference type="Pfam" id="PF07992">
    <property type="entry name" value="Pyr_redox_2"/>
    <property type="match status" value="1"/>
</dbReference>
<dbReference type="Gene3D" id="3.30.390.30">
    <property type="match status" value="1"/>
</dbReference>
<dbReference type="InterPro" id="IPR012999">
    <property type="entry name" value="Pyr_OxRdtase_I_AS"/>
</dbReference>
<comment type="similarity">
    <text evidence="1 11">Belongs to the class-I pyridine nucleotide-disulfide oxidoreductase family.</text>
</comment>
<dbReference type="Pfam" id="PF02852">
    <property type="entry name" value="Pyr_redox_dim"/>
    <property type="match status" value="1"/>
</dbReference>
<protein>
    <submittedName>
        <fullName evidence="14">Pyridine nucleotide-disulfide oxidoreductase</fullName>
    </submittedName>
</protein>
<evidence type="ECO:0000256" key="2">
    <source>
        <dbReference type="ARBA" id="ARBA00022630"/>
    </source>
</evidence>
<dbReference type="PIRSF" id="PIRSF000350">
    <property type="entry name" value="Mercury_reductase_MerA"/>
    <property type="match status" value="1"/>
</dbReference>
<comment type="cofactor">
    <cofactor evidence="9">
        <name>FAD</name>
        <dbReference type="ChEBI" id="CHEBI:57692"/>
    </cofactor>
    <text evidence="9">Binds 1 FAD per subunit.</text>
</comment>
<feature type="active site" description="Proton acceptor" evidence="8">
    <location>
        <position position="447"/>
    </location>
</feature>
<keyword evidence="5 11" id="KW-0560">Oxidoreductase</keyword>
<feature type="domain" description="FAD/NAD(P)-binding" evidence="13">
    <location>
        <begin position="4"/>
        <end position="320"/>
    </location>
</feature>
<evidence type="ECO:0000256" key="8">
    <source>
        <dbReference type="PIRSR" id="PIRSR000350-2"/>
    </source>
</evidence>
<keyword evidence="3 9" id="KW-0274">FAD</keyword>
<dbReference type="InterPro" id="IPR016156">
    <property type="entry name" value="FAD/NAD-linked_Rdtase_dimer_sf"/>
</dbReference>
<feature type="domain" description="Pyridine nucleotide-disulphide oxidoreductase dimerisation" evidence="12">
    <location>
        <begin position="346"/>
        <end position="456"/>
    </location>
</feature>